<dbReference type="Pfam" id="PF05368">
    <property type="entry name" value="NmrA"/>
    <property type="match status" value="1"/>
</dbReference>
<dbReference type="InterPro" id="IPR051604">
    <property type="entry name" value="Ergot_Alk_Oxidoreductase"/>
</dbReference>
<dbReference type="KEGG" id="rkr:I6G21_08500"/>
<dbReference type="RefSeq" id="WP_100463581.1">
    <property type="nucleotide sequence ID" value="NZ_CP065738.1"/>
</dbReference>
<gene>
    <name evidence="3" type="ORF">I6G21_08500</name>
</gene>
<dbReference type="Proteomes" id="UP000594975">
    <property type="component" value="Chromosome"/>
</dbReference>
<feature type="domain" description="NmrA-like" evidence="2">
    <location>
        <begin position="30"/>
        <end position="249"/>
    </location>
</feature>
<organism evidence="3 4">
    <name type="scientific">Rothia kristinae</name>
    <dbReference type="NCBI Taxonomy" id="37923"/>
    <lineage>
        <taxon>Bacteria</taxon>
        <taxon>Bacillati</taxon>
        <taxon>Actinomycetota</taxon>
        <taxon>Actinomycetes</taxon>
        <taxon>Micrococcales</taxon>
        <taxon>Micrococcaceae</taxon>
        <taxon>Rothia</taxon>
    </lineage>
</organism>
<dbReference type="EMBL" id="CP065738">
    <property type="protein sequence ID" value="QPT53302.1"/>
    <property type="molecule type" value="Genomic_DNA"/>
</dbReference>
<feature type="compositionally biased region" description="Basic and acidic residues" evidence="1">
    <location>
        <begin position="1"/>
        <end position="24"/>
    </location>
</feature>
<dbReference type="PANTHER" id="PTHR43162:SF1">
    <property type="entry name" value="PRESTALK A DIFFERENTIATION PROTEIN A"/>
    <property type="match status" value="1"/>
</dbReference>
<proteinExistence type="predicted"/>
<dbReference type="CDD" id="cd05269">
    <property type="entry name" value="TMR_SDR_a"/>
    <property type="match status" value="1"/>
</dbReference>
<reference evidence="3 4" key="1">
    <citation type="submission" date="2020-12" db="EMBL/GenBank/DDBJ databases">
        <title>FDA dAtabase for Regulatory Grade micrObial Sequences (FDA-ARGOS): Supporting development and validation of Infectious Disease Dx tests.</title>
        <authorList>
            <person name="Sproer C."/>
            <person name="Gronow S."/>
            <person name="Severitt S."/>
            <person name="Schroder I."/>
            <person name="Tallon L."/>
            <person name="Sadzewicz L."/>
            <person name="Zhao X."/>
            <person name="Boylan J."/>
            <person name="Ott S."/>
            <person name="Bowen H."/>
            <person name="Vavikolanu K."/>
            <person name="Mehta A."/>
            <person name="Aluvathingal J."/>
            <person name="Nadendla S."/>
            <person name="Lowell S."/>
            <person name="Myers T."/>
            <person name="Yan Y."/>
            <person name="Sichtig H."/>
        </authorList>
    </citation>
    <scope>NUCLEOTIDE SEQUENCE [LARGE SCALE GENOMIC DNA]</scope>
    <source>
        <strain evidence="3 4">FDAARGOS_864</strain>
    </source>
</reference>
<dbReference type="AlphaFoldDB" id="A0A7T3CFN6"/>
<dbReference type="Gene3D" id="3.90.25.10">
    <property type="entry name" value="UDP-galactose 4-epimerase, domain 1"/>
    <property type="match status" value="1"/>
</dbReference>
<feature type="region of interest" description="Disordered" evidence="1">
    <location>
        <begin position="1"/>
        <end position="28"/>
    </location>
</feature>
<dbReference type="Gene3D" id="3.40.50.720">
    <property type="entry name" value="NAD(P)-binding Rossmann-like Domain"/>
    <property type="match status" value="1"/>
</dbReference>
<accession>A0A7T3CFN6</accession>
<sequence length="312" mass="33543">MSHHPADSARKAAADHQDSQEHPDAQPVRVGITGATGLIGGGVSRLLQERGIPHRLLVRRPEAVRQRVEDSEGLLEAARGDFADPAGLREAMTGLDTVFMVSITEAAHRDEQQIDAVAAASAAGVRHLVYLSFAHPGPEATFTFARTHGITEAAIRATGMRHTFLRDNFYLDVFEDFAGQDRVIRGPAGTGRVAAVARTDVIDAAAAVLADPGAHEDRAYTLTGPEALTMTEAARIMSEATGEDYRFQDETLEQARASRAGYGAPEWELEAWISTYTAIAAGELAEVTDDVERLTGHPPLSLEQVMSGRRIA</sequence>
<dbReference type="SUPFAM" id="SSF51735">
    <property type="entry name" value="NAD(P)-binding Rossmann-fold domains"/>
    <property type="match status" value="1"/>
</dbReference>
<dbReference type="PANTHER" id="PTHR43162">
    <property type="match status" value="1"/>
</dbReference>
<evidence type="ECO:0000313" key="4">
    <source>
        <dbReference type="Proteomes" id="UP000594975"/>
    </source>
</evidence>
<evidence type="ECO:0000259" key="2">
    <source>
        <dbReference type="Pfam" id="PF05368"/>
    </source>
</evidence>
<name>A0A7T3CFN6_9MICC</name>
<evidence type="ECO:0000313" key="3">
    <source>
        <dbReference type="EMBL" id="QPT53302.1"/>
    </source>
</evidence>
<dbReference type="InterPro" id="IPR036291">
    <property type="entry name" value="NAD(P)-bd_dom_sf"/>
</dbReference>
<dbReference type="InterPro" id="IPR008030">
    <property type="entry name" value="NmrA-like"/>
</dbReference>
<dbReference type="GeneID" id="61263428"/>
<protein>
    <submittedName>
        <fullName evidence="3">SDR family oxidoreductase</fullName>
    </submittedName>
</protein>
<evidence type="ECO:0000256" key="1">
    <source>
        <dbReference type="SAM" id="MobiDB-lite"/>
    </source>
</evidence>